<keyword evidence="2" id="KW-0732">Signal</keyword>
<dbReference type="EMBL" id="JAAEDL010000007">
    <property type="protein sequence ID" value="MBR0680732.1"/>
    <property type="molecule type" value="Genomic_DNA"/>
</dbReference>
<feature type="compositionally biased region" description="Low complexity" evidence="1">
    <location>
        <begin position="17"/>
        <end position="30"/>
    </location>
</feature>
<accession>A0A9X9XAJ6</accession>
<dbReference type="RefSeq" id="WP_211846258.1">
    <property type="nucleotide sequence ID" value="NZ_JAAEDL010000007.1"/>
</dbReference>
<evidence type="ECO:0000256" key="1">
    <source>
        <dbReference type="SAM" id="MobiDB-lite"/>
    </source>
</evidence>
<reference evidence="3" key="2">
    <citation type="journal article" date="2021" name="Syst. Appl. Microbiol.">
        <title>Roseomonas hellenica sp. nov., isolated from roots of wild-growing Alkanna tinctoria.</title>
        <authorList>
            <person name="Rat A."/>
            <person name="Naranjo H.D."/>
            <person name="Lebbe L."/>
            <person name="Cnockaert M."/>
            <person name="Krigas N."/>
            <person name="Grigoriadou K."/>
            <person name="Maloupa E."/>
            <person name="Willems A."/>
        </authorList>
    </citation>
    <scope>NUCLEOTIDE SEQUENCE</scope>
    <source>
        <strain evidence="3">LMG 31228</strain>
    </source>
</reference>
<feature type="region of interest" description="Disordered" evidence="1">
    <location>
        <begin position="17"/>
        <end position="103"/>
    </location>
</feature>
<gene>
    <name evidence="3" type="ORF">GXW74_09545</name>
</gene>
<dbReference type="AlphaFoldDB" id="A0A9X9XAJ6"/>
<evidence type="ECO:0000313" key="4">
    <source>
        <dbReference type="Proteomes" id="UP001138709"/>
    </source>
</evidence>
<evidence type="ECO:0000256" key="2">
    <source>
        <dbReference type="SAM" id="SignalP"/>
    </source>
</evidence>
<proteinExistence type="predicted"/>
<reference evidence="3" key="1">
    <citation type="submission" date="2020-01" db="EMBL/GenBank/DDBJ databases">
        <authorList>
            <person name="Rat A."/>
        </authorList>
    </citation>
    <scope>NUCLEOTIDE SEQUENCE</scope>
    <source>
        <strain evidence="3">LMG 31228</strain>
    </source>
</reference>
<feature type="signal peptide" evidence="2">
    <location>
        <begin position="1"/>
        <end position="21"/>
    </location>
</feature>
<name>A0A9X9XAJ6_9PROT</name>
<evidence type="ECO:0008006" key="5">
    <source>
        <dbReference type="Google" id="ProtNLM"/>
    </source>
</evidence>
<comment type="caution">
    <text evidence="3">The sequence shown here is derived from an EMBL/GenBank/DDBJ whole genome shotgun (WGS) entry which is preliminary data.</text>
</comment>
<dbReference type="Proteomes" id="UP001138709">
    <property type="component" value="Unassembled WGS sequence"/>
</dbReference>
<feature type="chain" id="PRO_5040767801" description="Lipoprotein" evidence="2">
    <location>
        <begin position="22"/>
        <end position="103"/>
    </location>
</feature>
<sequence>MMRRSCLVAAFLTGACSQSPAPQVSPAPVQALPPPVPVGTTEQRAARAVDRALRTDDGTQRREAADPDAPRQTGKPGYAPLDIGGAGQMPEMPNQVSPAFRGL</sequence>
<feature type="compositionally biased region" description="Basic and acidic residues" evidence="1">
    <location>
        <begin position="44"/>
        <end position="69"/>
    </location>
</feature>
<organism evidence="3 4">
    <name type="scientific">Neoroseomonas eburnea</name>
    <dbReference type="NCBI Taxonomy" id="1346889"/>
    <lineage>
        <taxon>Bacteria</taxon>
        <taxon>Pseudomonadati</taxon>
        <taxon>Pseudomonadota</taxon>
        <taxon>Alphaproteobacteria</taxon>
        <taxon>Acetobacterales</taxon>
        <taxon>Acetobacteraceae</taxon>
        <taxon>Neoroseomonas</taxon>
    </lineage>
</organism>
<dbReference type="PROSITE" id="PS51257">
    <property type="entry name" value="PROKAR_LIPOPROTEIN"/>
    <property type="match status" value="1"/>
</dbReference>
<protein>
    <recommendedName>
        <fullName evidence="5">Lipoprotein</fullName>
    </recommendedName>
</protein>
<keyword evidence="4" id="KW-1185">Reference proteome</keyword>
<evidence type="ECO:0000313" key="3">
    <source>
        <dbReference type="EMBL" id="MBR0680732.1"/>
    </source>
</evidence>